<dbReference type="AlphaFoldDB" id="A0AAD5X9V9"/>
<feature type="region of interest" description="Disordered" evidence="1">
    <location>
        <begin position="139"/>
        <end position="159"/>
    </location>
</feature>
<evidence type="ECO:0000313" key="3">
    <source>
        <dbReference type="Proteomes" id="UP001211907"/>
    </source>
</evidence>
<keyword evidence="3" id="KW-1185">Reference proteome</keyword>
<organism evidence="2 3">
    <name type="scientific">Physocladia obscura</name>
    <dbReference type="NCBI Taxonomy" id="109957"/>
    <lineage>
        <taxon>Eukaryota</taxon>
        <taxon>Fungi</taxon>
        <taxon>Fungi incertae sedis</taxon>
        <taxon>Chytridiomycota</taxon>
        <taxon>Chytridiomycota incertae sedis</taxon>
        <taxon>Chytridiomycetes</taxon>
        <taxon>Chytridiales</taxon>
        <taxon>Chytriomycetaceae</taxon>
        <taxon>Physocladia</taxon>
    </lineage>
</organism>
<dbReference type="EMBL" id="JADGJH010002209">
    <property type="protein sequence ID" value="KAJ3101693.1"/>
    <property type="molecule type" value="Genomic_DNA"/>
</dbReference>
<comment type="caution">
    <text evidence="2">The sequence shown here is derived from an EMBL/GenBank/DDBJ whole genome shotgun (WGS) entry which is preliminary data.</text>
</comment>
<dbReference type="Proteomes" id="UP001211907">
    <property type="component" value="Unassembled WGS sequence"/>
</dbReference>
<protein>
    <submittedName>
        <fullName evidence="2">Uncharacterized protein</fullName>
    </submittedName>
</protein>
<feature type="compositionally biased region" description="Basic and acidic residues" evidence="1">
    <location>
        <begin position="146"/>
        <end position="159"/>
    </location>
</feature>
<proteinExistence type="predicted"/>
<evidence type="ECO:0000313" key="2">
    <source>
        <dbReference type="EMBL" id="KAJ3101693.1"/>
    </source>
</evidence>
<accession>A0AAD5X9V9</accession>
<gene>
    <name evidence="2" type="ORF">HK100_004494</name>
</gene>
<name>A0AAD5X9V9_9FUNG</name>
<reference evidence="2" key="1">
    <citation type="submission" date="2020-05" db="EMBL/GenBank/DDBJ databases">
        <title>Phylogenomic resolution of chytrid fungi.</title>
        <authorList>
            <person name="Stajich J.E."/>
            <person name="Amses K."/>
            <person name="Simmons R."/>
            <person name="Seto K."/>
            <person name="Myers J."/>
            <person name="Bonds A."/>
            <person name="Quandt C.A."/>
            <person name="Barry K."/>
            <person name="Liu P."/>
            <person name="Grigoriev I."/>
            <person name="Longcore J.E."/>
            <person name="James T.Y."/>
        </authorList>
    </citation>
    <scope>NUCLEOTIDE SEQUENCE</scope>
    <source>
        <strain evidence="2">JEL0513</strain>
    </source>
</reference>
<evidence type="ECO:0000256" key="1">
    <source>
        <dbReference type="SAM" id="MobiDB-lite"/>
    </source>
</evidence>
<sequence length="159" mass="17402">MPGMEDLNRRSVGRKGDGYVWVLGASTRDIAAIEAGPRWEGIGGTKSLANAHTALGKLVIPALAIYGDKCMRISLDYVEGYITRVVTTKWMGREVSGNVLVLESEKLEATKNAAVKENLLKLLHKRVIRKEVANRTLDIGISQPTPKEKSKGSKPKAEF</sequence>